<protein>
    <submittedName>
        <fullName evidence="1">Uncharacterized protein</fullName>
    </submittedName>
</protein>
<evidence type="ECO:0000313" key="1">
    <source>
        <dbReference type="EMBL" id="MEJ8302960.1"/>
    </source>
</evidence>
<gene>
    <name evidence="1" type="ORF">WKI47_03415</name>
</gene>
<organism evidence="1 2">
    <name type="scientific">Saccharibacillus sacchari</name>
    <dbReference type="NCBI Taxonomy" id="456493"/>
    <lineage>
        <taxon>Bacteria</taxon>
        <taxon>Bacillati</taxon>
        <taxon>Bacillota</taxon>
        <taxon>Bacilli</taxon>
        <taxon>Bacillales</taxon>
        <taxon>Paenibacillaceae</taxon>
        <taxon>Saccharibacillus</taxon>
    </lineage>
</organism>
<keyword evidence="2" id="KW-1185">Reference proteome</keyword>
<proteinExistence type="predicted"/>
<reference evidence="1" key="1">
    <citation type="submission" date="2024-03" db="EMBL/GenBank/DDBJ databases">
        <title>Whole genome sequecning of epiphytes from Marcgravia umbellata leaves.</title>
        <authorList>
            <person name="Kumar G."/>
            <person name="Savka M.A."/>
        </authorList>
    </citation>
    <scope>NUCLEOTIDE SEQUENCE</scope>
    <source>
        <strain evidence="1">RIT_BL5</strain>
    </source>
</reference>
<evidence type="ECO:0000313" key="2">
    <source>
        <dbReference type="Proteomes" id="UP001380953"/>
    </source>
</evidence>
<dbReference type="EMBL" id="JBBKAR010000007">
    <property type="protein sequence ID" value="MEJ8302960.1"/>
    <property type="molecule type" value="Genomic_DNA"/>
</dbReference>
<dbReference type="Proteomes" id="UP001380953">
    <property type="component" value="Unassembled WGS sequence"/>
</dbReference>
<accession>A0ACC6P7P7</accession>
<name>A0ACC6P7P7_9BACL</name>
<comment type="caution">
    <text evidence="1">The sequence shown here is derived from an EMBL/GenBank/DDBJ whole genome shotgun (WGS) entry which is preliminary data.</text>
</comment>
<sequence>MDNIVFITFKQERPLLAVLDRFKEKPVTDEYSVMQAAVLRKLSGKIIRERSYNFGEDETGTRHLTNDLIDSVVSVLSGPIGSLIGGYTGPLLDADFNARQIVEDSGMLEAIAAKLNENEWALLALVREHNEISLSSRLNTLGASAAVRKDAALVAYEVMNARAVRSEWEERNGAFDAEAADDALKESIRTELRERAKRNSFEQEQSIRERLSGDFDYLQNKAGTRENQNSTRSIEG</sequence>